<gene>
    <name evidence="2" type="ORF">J421_0518</name>
</gene>
<evidence type="ECO:0000256" key="1">
    <source>
        <dbReference type="SAM" id="SignalP"/>
    </source>
</evidence>
<proteinExistence type="predicted"/>
<dbReference type="Proteomes" id="UP000019151">
    <property type="component" value="Chromosome"/>
</dbReference>
<accession>W0RCK9</accession>
<dbReference type="RefSeq" id="WP_158508638.1">
    <property type="nucleotide sequence ID" value="NZ_CP007128.1"/>
</dbReference>
<dbReference type="AlphaFoldDB" id="W0RCK9"/>
<dbReference type="KEGG" id="gba:J421_0518"/>
<dbReference type="PATRIC" id="fig|861299.3.peg.530"/>
<keyword evidence="3" id="KW-1185">Reference proteome</keyword>
<dbReference type="InParanoid" id="W0RCK9"/>
<feature type="chain" id="PRO_5004795336" description="Intracellular proteinase inhibitor BsuPI domain-containing protein" evidence="1">
    <location>
        <begin position="22"/>
        <end position="182"/>
    </location>
</feature>
<feature type="signal peptide" evidence="1">
    <location>
        <begin position="1"/>
        <end position="21"/>
    </location>
</feature>
<keyword evidence="1" id="KW-0732">Signal</keyword>
<evidence type="ECO:0000313" key="3">
    <source>
        <dbReference type="Proteomes" id="UP000019151"/>
    </source>
</evidence>
<organism evidence="2 3">
    <name type="scientific">Gemmatirosa kalamazoonensis</name>
    <dbReference type="NCBI Taxonomy" id="861299"/>
    <lineage>
        <taxon>Bacteria</taxon>
        <taxon>Pseudomonadati</taxon>
        <taxon>Gemmatimonadota</taxon>
        <taxon>Gemmatimonadia</taxon>
        <taxon>Gemmatimonadales</taxon>
        <taxon>Gemmatimonadaceae</taxon>
        <taxon>Gemmatirosa</taxon>
    </lineage>
</organism>
<name>W0RCK9_9BACT</name>
<evidence type="ECO:0000313" key="2">
    <source>
        <dbReference type="EMBL" id="AHG88055.1"/>
    </source>
</evidence>
<dbReference type="Gene3D" id="2.60.40.2360">
    <property type="entry name" value="Intracellular proteinase inhibitor BsuPI"/>
    <property type="match status" value="1"/>
</dbReference>
<sequence>MPSPLSVRVAAVGALMALATACGDVAPMQNDDTFALGTAAAKQKPWVPTPEEPVTVTMDVPGTVAYGKPMPIRITLHNGTTRPIAVGLGQVQAYDVLVAQIGMRPDSGGVWSPPRMQQMSLEATLTDPLPAGRDTTFQVTWPGTDDTGRFVRRGRYRVRARVMAQLLRTKQLWTPWVPIEVR</sequence>
<evidence type="ECO:0008006" key="4">
    <source>
        <dbReference type="Google" id="ProtNLM"/>
    </source>
</evidence>
<dbReference type="HOGENOM" id="CLU_1480029_0_0_0"/>
<dbReference type="InterPro" id="IPR038144">
    <property type="entry name" value="IPI"/>
</dbReference>
<reference evidence="2 3" key="1">
    <citation type="journal article" date="2014" name="Genome Announc.">
        <title>Genome Sequence and Methylome of Soil Bacterium Gemmatirosa kalamazoonensis KBS708T, a Member of the Rarely Cultivated Gemmatimonadetes Phylum.</title>
        <authorList>
            <person name="Debruyn J.M."/>
            <person name="Radosevich M."/>
            <person name="Wommack K.E."/>
            <person name="Polson S.W."/>
            <person name="Hauser L.J."/>
            <person name="Fawaz M.N."/>
            <person name="Korlach J."/>
            <person name="Tsai Y.C."/>
        </authorList>
    </citation>
    <scope>NUCLEOTIDE SEQUENCE [LARGE SCALE GENOMIC DNA]</scope>
    <source>
        <strain evidence="2 3">KBS708</strain>
    </source>
</reference>
<dbReference type="EMBL" id="CP007128">
    <property type="protein sequence ID" value="AHG88055.1"/>
    <property type="molecule type" value="Genomic_DNA"/>
</dbReference>
<protein>
    <recommendedName>
        <fullName evidence="4">Intracellular proteinase inhibitor BsuPI domain-containing protein</fullName>
    </recommendedName>
</protein>